<evidence type="ECO:0000256" key="7">
    <source>
        <dbReference type="ARBA" id="ARBA00022989"/>
    </source>
</evidence>
<evidence type="ECO:0000256" key="11">
    <source>
        <dbReference type="SAM" id="Phobius"/>
    </source>
</evidence>
<accession>A0A7J7L2J8</accession>
<evidence type="ECO:0000256" key="1">
    <source>
        <dbReference type="ARBA" id="ARBA00004323"/>
    </source>
</evidence>
<evidence type="ECO:0000256" key="8">
    <source>
        <dbReference type="ARBA" id="ARBA00023034"/>
    </source>
</evidence>
<sequence length="433" mass="50892">MEQSQLPKTMATKPLFRTKHTDTFLFLGALFALFLFYALLSSFNSNPTFLPNIISSPRIPNALREDPPDVTFYDDPNLTYLIEQRVFNWDEKRREWLKKHPGFNVDVDKRIILVSGSQPGPCRSPVGDHLLLRFFKNKVDYSRIHGYDLFYNNAFFHPKMMSFWAKLPVVRSVMVAHPEAEWVWWVDSDAAFTDMDFKLPLERYKDHNLIVHGWENMIYENKSWVGLNAGIFLIRNCQWSMDFMDVWASMGPQTPDFKKWGEIQRSTFKDKLFPESDDQSALVYLLLKEKEKWADKIYLESEYCFEGYWKEIVDSYKNITDKYTSIEREAHILRRRHAEKVTEYYSTLRELYLKSAGVTEYGKGSNRRPFITHFTGCQPCSGDHNEMYSRDSCLNGMEMALNFADNQVLRSFGFIRHDLLDSSVSPLMFDQPA</sequence>
<keyword evidence="6" id="KW-0735">Signal-anchor</keyword>
<keyword evidence="13" id="KW-1185">Reference proteome</keyword>
<evidence type="ECO:0000256" key="5">
    <source>
        <dbReference type="ARBA" id="ARBA00022692"/>
    </source>
</evidence>
<evidence type="ECO:0000256" key="2">
    <source>
        <dbReference type="ARBA" id="ARBA00005664"/>
    </source>
</evidence>
<keyword evidence="5 11" id="KW-0812">Transmembrane</keyword>
<organism evidence="12 13">
    <name type="scientific">Kingdonia uniflora</name>
    <dbReference type="NCBI Taxonomy" id="39325"/>
    <lineage>
        <taxon>Eukaryota</taxon>
        <taxon>Viridiplantae</taxon>
        <taxon>Streptophyta</taxon>
        <taxon>Embryophyta</taxon>
        <taxon>Tracheophyta</taxon>
        <taxon>Spermatophyta</taxon>
        <taxon>Magnoliopsida</taxon>
        <taxon>Ranunculales</taxon>
        <taxon>Circaeasteraceae</taxon>
        <taxon>Kingdonia</taxon>
    </lineage>
</organism>
<evidence type="ECO:0000256" key="4">
    <source>
        <dbReference type="ARBA" id="ARBA00022679"/>
    </source>
</evidence>
<dbReference type="FunFam" id="3.90.550.10:FF:000127">
    <property type="entry name" value="Probable glycosyltransferase 7"/>
    <property type="match status" value="1"/>
</dbReference>
<dbReference type="PANTHER" id="PTHR31311:SF3">
    <property type="entry name" value="GLYCOSYLTRANSFERASE 7-RELATED"/>
    <property type="match status" value="1"/>
</dbReference>
<keyword evidence="3" id="KW-0328">Glycosyltransferase</keyword>
<keyword evidence="9 11" id="KW-0472">Membrane</keyword>
<dbReference type="EMBL" id="JACGCM010002668">
    <property type="protein sequence ID" value="KAF6136870.1"/>
    <property type="molecule type" value="Genomic_DNA"/>
</dbReference>
<keyword evidence="4" id="KW-0808">Transferase</keyword>
<evidence type="ECO:0000256" key="3">
    <source>
        <dbReference type="ARBA" id="ARBA00022676"/>
    </source>
</evidence>
<dbReference type="GO" id="GO:0005802">
    <property type="term" value="C:trans-Golgi network"/>
    <property type="evidence" value="ECO:0007669"/>
    <property type="project" value="TreeGrafter"/>
</dbReference>
<evidence type="ECO:0000256" key="10">
    <source>
        <dbReference type="ARBA" id="ARBA00023180"/>
    </source>
</evidence>
<dbReference type="PANTHER" id="PTHR31311">
    <property type="entry name" value="XYLOGLUCAN 6-XYLOSYLTRANSFERASE 5-RELATED-RELATED"/>
    <property type="match status" value="1"/>
</dbReference>
<keyword evidence="10" id="KW-0325">Glycoprotein</keyword>
<reference evidence="12 13" key="1">
    <citation type="journal article" date="2020" name="IScience">
        <title>Genome Sequencing of the Endangered Kingdonia uniflora (Circaeasteraceae, Ranunculales) Reveals Potential Mechanisms of Evolutionary Specialization.</title>
        <authorList>
            <person name="Sun Y."/>
            <person name="Deng T."/>
            <person name="Zhang A."/>
            <person name="Moore M.J."/>
            <person name="Landis J.B."/>
            <person name="Lin N."/>
            <person name="Zhang H."/>
            <person name="Zhang X."/>
            <person name="Huang J."/>
            <person name="Zhang X."/>
            <person name="Sun H."/>
            <person name="Wang H."/>
        </authorList>
    </citation>
    <scope>NUCLEOTIDE SEQUENCE [LARGE SCALE GENOMIC DNA]</scope>
    <source>
        <strain evidence="12">TB1705</strain>
        <tissue evidence="12">Leaf</tissue>
    </source>
</reference>
<comment type="subcellular location">
    <subcellularLocation>
        <location evidence="1">Golgi apparatus membrane</location>
        <topology evidence="1">Single-pass type II membrane protein</topology>
    </subcellularLocation>
</comment>
<dbReference type="Gene3D" id="3.90.550.10">
    <property type="entry name" value="Spore Coat Polysaccharide Biosynthesis Protein SpsA, Chain A"/>
    <property type="match status" value="1"/>
</dbReference>
<evidence type="ECO:0000256" key="6">
    <source>
        <dbReference type="ARBA" id="ARBA00022968"/>
    </source>
</evidence>
<comment type="similarity">
    <text evidence="2">Belongs to the glycosyltransferase 34 family.</text>
</comment>
<dbReference type="GO" id="GO:0008378">
    <property type="term" value="F:galactosyltransferase activity"/>
    <property type="evidence" value="ECO:0007669"/>
    <property type="project" value="TreeGrafter"/>
</dbReference>
<dbReference type="Proteomes" id="UP000541444">
    <property type="component" value="Unassembled WGS sequence"/>
</dbReference>
<dbReference type="OrthoDB" id="407658at2759"/>
<dbReference type="Pfam" id="PF05637">
    <property type="entry name" value="Glyco_transf_34"/>
    <property type="match status" value="1"/>
</dbReference>
<proteinExistence type="inferred from homology"/>
<name>A0A7J7L2J8_9MAGN</name>
<gene>
    <name evidence="12" type="ORF">GIB67_018909</name>
</gene>
<keyword evidence="8" id="KW-0333">Golgi apparatus</keyword>
<dbReference type="GO" id="GO:0000139">
    <property type="term" value="C:Golgi membrane"/>
    <property type="evidence" value="ECO:0007669"/>
    <property type="project" value="UniProtKB-SubCell"/>
</dbReference>
<evidence type="ECO:0000313" key="12">
    <source>
        <dbReference type="EMBL" id="KAF6136870.1"/>
    </source>
</evidence>
<feature type="transmembrane region" description="Helical" evidence="11">
    <location>
        <begin position="21"/>
        <end position="40"/>
    </location>
</feature>
<dbReference type="InterPro" id="IPR008630">
    <property type="entry name" value="Glyco_trans_34"/>
</dbReference>
<dbReference type="AlphaFoldDB" id="A0A7J7L2J8"/>
<evidence type="ECO:0000256" key="9">
    <source>
        <dbReference type="ARBA" id="ARBA00023136"/>
    </source>
</evidence>
<evidence type="ECO:0000313" key="13">
    <source>
        <dbReference type="Proteomes" id="UP000541444"/>
    </source>
</evidence>
<dbReference type="GO" id="GO:0005768">
    <property type="term" value="C:endosome"/>
    <property type="evidence" value="ECO:0007669"/>
    <property type="project" value="TreeGrafter"/>
</dbReference>
<dbReference type="InterPro" id="IPR029044">
    <property type="entry name" value="Nucleotide-diphossugar_trans"/>
</dbReference>
<comment type="caution">
    <text evidence="12">The sequence shown here is derived from an EMBL/GenBank/DDBJ whole genome shotgun (WGS) entry which is preliminary data.</text>
</comment>
<protein>
    <submittedName>
        <fullName evidence="12">Uncharacterized protein</fullName>
    </submittedName>
</protein>
<keyword evidence="7 11" id="KW-1133">Transmembrane helix</keyword>